<dbReference type="GO" id="GO:0008033">
    <property type="term" value="P:tRNA processing"/>
    <property type="evidence" value="ECO:0007669"/>
    <property type="project" value="UniProtKB-KW"/>
</dbReference>
<dbReference type="AlphaFoldDB" id="A0A5B9Y6P3"/>
<dbReference type="GO" id="GO:0003725">
    <property type="term" value="F:double-stranded RNA binding"/>
    <property type="evidence" value="ECO:0007669"/>
    <property type="project" value="InterPro"/>
</dbReference>
<dbReference type="PANTHER" id="PTHR17490">
    <property type="entry name" value="SUA5"/>
    <property type="match status" value="1"/>
</dbReference>
<keyword evidence="4" id="KW-0963">Cytoplasm</keyword>
<reference evidence="13 14" key="1">
    <citation type="submission" date="2019-08" db="EMBL/GenBank/DDBJ databases">
        <title>Complete genome sequence of Spiroplasma chinense CCH (DSM 19755).</title>
        <authorList>
            <person name="Shen H.-Y."/>
            <person name="Lin Y.-C."/>
            <person name="Chou L."/>
            <person name="Kuo C.-H."/>
        </authorList>
    </citation>
    <scope>NUCLEOTIDE SEQUENCE [LARGE SCALE GENOMIC DNA]</scope>
    <source>
        <strain evidence="13 14">CCH</strain>
    </source>
</reference>
<dbReference type="Pfam" id="PF01300">
    <property type="entry name" value="Sua5_yciO_yrdC"/>
    <property type="match status" value="1"/>
</dbReference>
<proteinExistence type="inferred from homology"/>
<dbReference type="GO" id="GO:0005524">
    <property type="term" value="F:ATP binding"/>
    <property type="evidence" value="ECO:0007669"/>
    <property type="project" value="UniProtKB-KW"/>
</dbReference>
<dbReference type="InterPro" id="IPR017945">
    <property type="entry name" value="DHBP_synth_RibB-like_a/b_dom"/>
</dbReference>
<protein>
    <recommendedName>
        <fullName evidence="10">L-threonylcarbamoyladenylate synthase</fullName>
        <ecNumber evidence="3">2.7.7.87</ecNumber>
    </recommendedName>
    <alternativeName>
        <fullName evidence="10">L-threonylcarbamoyladenylate synthase</fullName>
    </alternativeName>
</protein>
<keyword evidence="6" id="KW-0819">tRNA processing</keyword>
<dbReference type="PANTHER" id="PTHR17490:SF16">
    <property type="entry name" value="THREONYLCARBAMOYL-AMP SYNTHASE"/>
    <property type="match status" value="1"/>
</dbReference>
<dbReference type="KEGG" id="schi:SCHIN_v1c11760"/>
<evidence type="ECO:0000259" key="12">
    <source>
        <dbReference type="PROSITE" id="PS51163"/>
    </source>
</evidence>
<dbReference type="InterPro" id="IPR006070">
    <property type="entry name" value="Sua5-like_dom"/>
</dbReference>
<dbReference type="SUPFAM" id="SSF55821">
    <property type="entry name" value="YrdC/RibB"/>
    <property type="match status" value="1"/>
</dbReference>
<accession>A0A5B9Y6P3</accession>
<dbReference type="GO" id="GO:0006450">
    <property type="term" value="P:regulation of translational fidelity"/>
    <property type="evidence" value="ECO:0007669"/>
    <property type="project" value="TreeGrafter"/>
</dbReference>
<evidence type="ECO:0000313" key="13">
    <source>
        <dbReference type="EMBL" id="QEH62369.1"/>
    </source>
</evidence>
<evidence type="ECO:0000256" key="4">
    <source>
        <dbReference type="ARBA" id="ARBA00022490"/>
    </source>
</evidence>
<keyword evidence="5" id="KW-0808">Transferase</keyword>
<keyword evidence="7" id="KW-0548">Nucleotidyltransferase</keyword>
<dbReference type="GO" id="GO:0000049">
    <property type="term" value="F:tRNA binding"/>
    <property type="evidence" value="ECO:0007669"/>
    <property type="project" value="TreeGrafter"/>
</dbReference>
<dbReference type="RefSeq" id="WP_166508727.1">
    <property type="nucleotide sequence ID" value="NZ_CP043026.1"/>
</dbReference>
<comment type="subcellular location">
    <subcellularLocation>
        <location evidence="1">Cytoplasm</location>
    </subcellularLocation>
</comment>
<evidence type="ECO:0000256" key="6">
    <source>
        <dbReference type="ARBA" id="ARBA00022694"/>
    </source>
</evidence>
<dbReference type="EMBL" id="CP043026">
    <property type="protein sequence ID" value="QEH62369.1"/>
    <property type="molecule type" value="Genomic_DNA"/>
</dbReference>
<evidence type="ECO:0000256" key="5">
    <source>
        <dbReference type="ARBA" id="ARBA00022679"/>
    </source>
</evidence>
<evidence type="ECO:0000256" key="8">
    <source>
        <dbReference type="ARBA" id="ARBA00022741"/>
    </source>
</evidence>
<dbReference type="EC" id="2.7.7.87" evidence="3"/>
<evidence type="ECO:0000256" key="9">
    <source>
        <dbReference type="ARBA" id="ARBA00022840"/>
    </source>
</evidence>
<evidence type="ECO:0000256" key="10">
    <source>
        <dbReference type="ARBA" id="ARBA00029774"/>
    </source>
</evidence>
<dbReference type="GO" id="GO:0061710">
    <property type="term" value="F:L-threonylcarbamoyladenylate synthase"/>
    <property type="evidence" value="ECO:0007669"/>
    <property type="project" value="UniProtKB-EC"/>
</dbReference>
<comment type="similarity">
    <text evidence="2">Belongs to the SUA5 family.</text>
</comment>
<sequence>MKYMTNLETKRAIELINNNEIVILPTDTIYGISAKVSEENRLKINRLKESELDKPLIILVSSLEQAEKFIELSDKAIEFLNKTYPTTVIEYNKEKTKKNAVRLVKREDLVEVINQTGPIFSTSVNKTGQNFLSSLDEFKKFLNQDGIFWSGELSKNPSNIVDLTTNEKKR</sequence>
<dbReference type="Gene3D" id="3.90.870.10">
    <property type="entry name" value="DHBP synthase"/>
    <property type="match status" value="1"/>
</dbReference>
<feature type="domain" description="YrdC-like" evidence="12">
    <location>
        <begin position="6"/>
        <end position="170"/>
    </location>
</feature>
<keyword evidence="14" id="KW-1185">Reference proteome</keyword>
<comment type="catalytic activity">
    <reaction evidence="11">
        <text>L-threonine + hydrogencarbonate + ATP = L-threonylcarbamoyladenylate + diphosphate + H2O</text>
        <dbReference type="Rhea" id="RHEA:36407"/>
        <dbReference type="ChEBI" id="CHEBI:15377"/>
        <dbReference type="ChEBI" id="CHEBI:17544"/>
        <dbReference type="ChEBI" id="CHEBI:30616"/>
        <dbReference type="ChEBI" id="CHEBI:33019"/>
        <dbReference type="ChEBI" id="CHEBI:57926"/>
        <dbReference type="ChEBI" id="CHEBI:73682"/>
        <dbReference type="EC" id="2.7.7.87"/>
    </reaction>
</comment>
<evidence type="ECO:0000256" key="7">
    <source>
        <dbReference type="ARBA" id="ARBA00022695"/>
    </source>
</evidence>
<evidence type="ECO:0000256" key="11">
    <source>
        <dbReference type="ARBA" id="ARBA00048366"/>
    </source>
</evidence>
<keyword evidence="9" id="KW-0067">ATP-binding</keyword>
<evidence type="ECO:0000256" key="3">
    <source>
        <dbReference type="ARBA" id="ARBA00012584"/>
    </source>
</evidence>
<evidence type="ECO:0000313" key="14">
    <source>
        <dbReference type="Proteomes" id="UP000323144"/>
    </source>
</evidence>
<organism evidence="13 14">
    <name type="scientific">Spiroplasma chinense</name>
    <dbReference type="NCBI Taxonomy" id="216932"/>
    <lineage>
        <taxon>Bacteria</taxon>
        <taxon>Bacillati</taxon>
        <taxon>Mycoplasmatota</taxon>
        <taxon>Mollicutes</taxon>
        <taxon>Entomoplasmatales</taxon>
        <taxon>Spiroplasmataceae</taxon>
        <taxon>Spiroplasma</taxon>
    </lineage>
</organism>
<gene>
    <name evidence="13" type="primary">tsaC</name>
    <name evidence="13" type="ORF">SCHIN_v1c11760</name>
</gene>
<dbReference type="Proteomes" id="UP000323144">
    <property type="component" value="Chromosome"/>
</dbReference>
<keyword evidence="8" id="KW-0547">Nucleotide-binding</keyword>
<dbReference type="GO" id="GO:0005737">
    <property type="term" value="C:cytoplasm"/>
    <property type="evidence" value="ECO:0007669"/>
    <property type="project" value="UniProtKB-SubCell"/>
</dbReference>
<name>A0A5B9Y6P3_9MOLU</name>
<dbReference type="PROSITE" id="PS51163">
    <property type="entry name" value="YRDC"/>
    <property type="match status" value="1"/>
</dbReference>
<dbReference type="InterPro" id="IPR050156">
    <property type="entry name" value="TC-AMP_synthase_SUA5"/>
</dbReference>
<evidence type="ECO:0000256" key="1">
    <source>
        <dbReference type="ARBA" id="ARBA00004496"/>
    </source>
</evidence>
<evidence type="ECO:0000256" key="2">
    <source>
        <dbReference type="ARBA" id="ARBA00007663"/>
    </source>
</evidence>